<dbReference type="Proteomes" id="UP001374893">
    <property type="component" value="Chromosome"/>
</dbReference>
<organism evidence="9 10">
    <name type="scientific">Haloferula helveola</name>
    <dbReference type="NCBI Taxonomy" id="490095"/>
    <lineage>
        <taxon>Bacteria</taxon>
        <taxon>Pseudomonadati</taxon>
        <taxon>Verrucomicrobiota</taxon>
        <taxon>Verrucomicrobiia</taxon>
        <taxon>Verrucomicrobiales</taxon>
        <taxon>Verrucomicrobiaceae</taxon>
        <taxon>Haloferula</taxon>
    </lineage>
</organism>
<proteinExistence type="predicted"/>
<keyword evidence="10" id="KW-1185">Reference proteome</keyword>
<evidence type="ECO:0000256" key="3">
    <source>
        <dbReference type="ARBA" id="ARBA00022692"/>
    </source>
</evidence>
<comment type="subcellular location">
    <subcellularLocation>
        <location evidence="1">Cell membrane</location>
        <topology evidence="1">Multi-pass membrane protein</topology>
    </subcellularLocation>
</comment>
<feature type="transmembrane region" description="Helical" evidence="7">
    <location>
        <begin position="73"/>
        <end position="98"/>
    </location>
</feature>
<keyword evidence="3 7" id="KW-0812">Transmembrane</keyword>
<evidence type="ECO:0000259" key="8">
    <source>
        <dbReference type="Pfam" id="PF01895"/>
    </source>
</evidence>
<reference evidence="9 10" key="1">
    <citation type="submission" date="2021-06" db="EMBL/GenBank/DDBJ databases">
        <title>Complete genome of Haloferula helveola possessing various polysaccharide degrading enzymes.</title>
        <authorList>
            <person name="Takami H."/>
            <person name="Huang C."/>
            <person name="Hamasaki K."/>
        </authorList>
    </citation>
    <scope>NUCLEOTIDE SEQUENCE [LARGE SCALE GENOMIC DNA]</scope>
    <source>
        <strain evidence="9 10">CN-1</strain>
    </source>
</reference>
<feature type="domain" description="PhoU" evidence="8">
    <location>
        <begin position="265"/>
        <end position="353"/>
    </location>
</feature>
<evidence type="ECO:0000256" key="4">
    <source>
        <dbReference type="ARBA" id="ARBA00022989"/>
    </source>
</evidence>
<dbReference type="EMBL" id="AP024702">
    <property type="protein sequence ID" value="BCX49082.1"/>
    <property type="molecule type" value="Genomic_DNA"/>
</dbReference>
<sequence>MIGIGLPFVFIGKDKAKSWGEPLLGFGLVFFGLGLLKDSVPDLKDLIKTDPGTAEAIRDIVTWMGGRGFASTLLYLVGGIILTLLVQSSSAAMAITITCALNGWLGDVSDPLLVFRNSAAIVLGENIGTTVTAWLASLGANVHAKRAARAHFTFNVIGVIWMLIVFVPFTAIAWNVAEALPEGMRSAKSDFQKSEIAFATAIFHSAFNLANICLLVAFVPQIARLVEWWVREKTPTAGENRLQYISQGLVDLGELNVAEAETATRRMNDLTSRMFDGFVHVLNQPGVDLSTEVAALKEMEDECDEMLHDITSYLIQCSSHEIGPGNAGRITSMLRVVSEHEEATDRIYRLVKIVQRKYEKGRDFTEDQHRELNAICTQVRAIPDMCSNSLSGITGEMFDNANQLEDRIDRLRKQHNKGAVRRMQSGADVPTEMLYTEINNHLEAVGNHALNIIQAAERSEETGMGARADA</sequence>
<feature type="coiled-coil region" evidence="6">
    <location>
        <begin position="394"/>
        <end position="421"/>
    </location>
</feature>
<feature type="transmembrane region" description="Helical" evidence="7">
    <location>
        <begin position="196"/>
        <end position="219"/>
    </location>
</feature>
<keyword evidence="2" id="KW-1003">Cell membrane</keyword>
<evidence type="ECO:0000313" key="9">
    <source>
        <dbReference type="EMBL" id="BCX49082.1"/>
    </source>
</evidence>
<dbReference type="NCBIfam" id="NF037997">
    <property type="entry name" value="Na_Pi_symport"/>
    <property type="match status" value="1"/>
</dbReference>
<evidence type="ECO:0000313" key="10">
    <source>
        <dbReference type="Proteomes" id="UP001374893"/>
    </source>
</evidence>
<dbReference type="PANTHER" id="PTHR10010:SF46">
    <property type="entry name" value="SODIUM-DEPENDENT PHOSPHATE TRANSPORT PROTEIN 2B"/>
    <property type="match status" value="1"/>
</dbReference>
<dbReference type="Pfam" id="PF01895">
    <property type="entry name" value="PhoU"/>
    <property type="match status" value="1"/>
</dbReference>
<evidence type="ECO:0000256" key="2">
    <source>
        <dbReference type="ARBA" id="ARBA00022475"/>
    </source>
</evidence>
<dbReference type="InterPro" id="IPR003841">
    <property type="entry name" value="Na/Pi_transpt"/>
</dbReference>
<keyword evidence="6" id="KW-0175">Coiled coil</keyword>
<dbReference type="SUPFAM" id="SSF109755">
    <property type="entry name" value="PhoU-like"/>
    <property type="match status" value="1"/>
</dbReference>
<keyword evidence="5 7" id="KW-0472">Membrane</keyword>
<evidence type="ECO:0000256" key="5">
    <source>
        <dbReference type="ARBA" id="ARBA00023136"/>
    </source>
</evidence>
<evidence type="ECO:0000256" key="1">
    <source>
        <dbReference type="ARBA" id="ARBA00004651"/>
    </source>
</evidence>
<gene>
    <name evidence="9" type="ORF">HAHE_29900</name>
</gene>
<evidence type="ECO:0000256" key="7">
    <source>
        <dbReference type="SAM" id="Phobius"/>
    </source>
</evidence>
<name>A0ABM7RI39_9BACT</name>
<keyword evidence="4 7" id="KW-1133">Transmembrane helix</keyword>
<feature type="transmembrane region" description="Helical" evidence="7">
    <location>
        <begin position="118"/>
        <end position="140"/>
    </location>
</feature>
<dbReference type="Pfam" id="PF02690">
    <property type="entry name" value="Na_Pi_cotrans"/>
    <property type="match status" value="1"/>
</dbReference>
<protein>
    <submittedName>
        <fullName evidence="9">Sodium phosphate cotransporter, Na/pi protein</fullName>
    </submittedName>
</protein>
<dbReference type="PANTHER" id="PTHR10010">
    <property type="entry name" value="SOLUTE CARRIER FAMILY 34 SODIUM PHOSPHATE , MEMBER 2-RELATED"/>
    <property type="match status" value="1"/>
</dbReference>
<evidence type="ECO:0000256" key="6">
    <source>
        <dbReference type="SAM" id="Coils"/>
    </source>
</evidence>
<dbReference type="InterPro" id="IPR026022">
    <property type="entry name" value="PhoU_dom"/>
</dbReference>
<dbReference type="Gene3D" id="1.20.58.220">
    <property type="entry name" value="Phosphate transport system protein phou homolog 2, domain 2"/>
    <property type="match status" value="1"/>
</dbReference>
<dbReference type="InterPro" id="IPR038078">
    <property type="entry name" value="PhoU-like_sf"/>
</dbReference>
<accession>A0ABM7RI39</accession>
<feature type="transmembrane region" description="Helical" evidence="7">
    <location>
        <begin position="152"/>
        <end position="176"/>
    </location>
</feature>